<accession>A0A2L0EJ02</accession>
<dbReference type="Proteomes" id="UP000238348">
    <property type="component" value="Chromosome"/>
</dbReference>
<organism evidence="2 3">
    <name type="scientific">Sorangium cellulosum</name>
    <name type="common">Polyangium cellulosum</name>
    <dbReference type="NCBI Taxonomy" id="56"/>
    <lineage>
        <taxon>Bacteria</taxon>
        <taxon>Pseudomonadati</taxon>
        <taxon>Myxococcota</taxon>
        <taxon>Polyangia</taxon>
        <taxon>Polyangiales</taxon>
        <taxon>Polyangiaceae</taxon>
        <taxon>Sorangium</taxon>
    </lineage>
</organism>
<proteinExistence type="predicted"/>
<dbReference type="PANTHER" id="PTHR46438">
    <property type="entry name" value="ALPHA/BETA-HYDROLASES SUPERFAMILY PROTEIN"/>
    <property type="match status" value="1"/>
</dbReference>
<dbReference type="AlphaFoldDB" id="A0A2L0EJ02"/>
<dbReference type="Gene3D" id="3.40.50.1820">
    <property type="entry name" value="alpha/beta hydrolase"/>
    <property type="match status" value="1"/>
</dbReference>
<name>A0A2L0EJ02_SORCE</name>
<evidence type="ECO:0000313" key="2">
    <source>
        <dbReference type="EMBL" id="AUX39244.1"/>
    </source>
</evidence>
<dbReference type="EMBL" id="CP012673">
    <property type="protein sequence ID" value="AUX39244.1"/>
    <property type="molecule type" value="Genomic_DNA"/>
</dbReference>
<evidence type="ECO:0000259" key="1">
    <source>
        <dbReference type="Pfam" id="PF12697"/>
    </source>
</evidence>
<dbReference type="GO" id="GO:0016787">
    <property type="term" value="F:hydrolase activity"/>
    <property type="evidence" value="ECO:0007669"/>
    <property type="project" value="UniProtKB-KW"/>
</dbReference>
<protein>
    <submittedName>
        <fullName evidence="2">Alpha/beta hydrolase</fullName>
    </submittedName>
</protein>
<dbReference type="PANTHER" id="PTHR46438:SF2">
    <property type="entry name" value="ALPHA_BETA-HYDROLASES SUPERFAMILY PROTEIN"/>
    <property type="match status" value="1"/>
</dbReference>
<dbReference type="SUPFAM" id="SSF53474">
    <property type="entry name" value="alpha/beta-Hydrolases"/>
    <property type="match status" value="1"/>
</dbReference>
<evidence type="ECO:0000313" key="3">
    <source>
        <dbReference type="Proteomes" id="UP000238348"/>
    </source>
</evidence>
<dbReference type="InterPro" id="IPR000073">
    <property type="entry name" value="AB_hydrolase_1"/>
</dbReference>
<keyword evidence="2" id="KW-0378">Hydrolase</keyword>
<sequence length="316" mass="34569">MGARALSLDTVVTAVDRFIPAALRKTDRAPLAPALDAEVRHVDTWSAGRLAYYVDTRAAGRPVVLLHGVDAAASSKEMAPLFDALRGERPVYALDLPGFGLSERADRPYDREIFRAAVRRFLTDVVRADGGADVVALSLSSEFAAAVACEEMSLVHSLVLLSPTGLGREAPGASAVLRAVSRVPHVAEALYRVLVTPPSIRWFLRKSFVGDPDPGLVEYAVATSKEPGAHRAPLAFIAGELFTEDAFQRLYTRLPVSTLILYDHDPHARFDRLDDLVKQNARVEAARVAPTRGLPHFDRLDATLEAVRKFWAQDPW</sequence>
<dbReference type="Pfam" id="PF12697">
    <property type="entry name" value="Abhydrolase_6"/>
    <property type="match status" value="1"/>
</dbReference>
<dbReference type="RefSeq" id="WP_104977240.1">
    <property type="nucleotide sequence ID" value="NZ_CP012673.1"/>
</dbReference>
<reference evidence="2 3" key="1">
    <citation type="submission" date="2015-09" db="EMBL/GenBank/DDBJ databases">
        <title>Sorangium comparison.</title>
        <authorList>
            <person name="Zaburannyi N."/>
            <person name="Bunk B."/>
            <person name="Overmann J."/>
            <person name="Mueller R."/>
        </authorList>
    </citation>
    <scope>NUCLEOTIDE SEQUENCE [LARGE SCALE GENOMIC DNA]</scope>
    <source>
        <strain evidence="2 3">So ce26</strain>
    </source>
</reference>
<feature type="domain" description="AB hydrolase-1" evidence="1">
    <location>
        <begin position="63"/>
        <end position="304"/>
    </location>
</feature>
<dbReference type="InterPro" id="IPR029058">
    <property type="entry name" value="AB_hydrolase_fold"/>
</dbReference>
<gene>
    <name evidence="2" type="ORF">SOCE26_006280</name>
</gene>
<dbReference type="OrthoDB" id="9808398at2"/>